<proteinExistence type="predicted"/>
<dbReference type="AlphaFoldDB" id="A0A1H7L5Q2"/>
<sequence>MSTGFFYAQNRYANIPIIQYLCKAVQILKEGVTNIGSLLLRIIYDTNEEKNKGYNKFPLHVCYIGHSSPITWQLVTRIIEWKSA</sequence>
<keyword evidence="2" id="KW-1185">Reference proteome</keyword>
<dbReference type="Proteomes" id="UP000198990">
    <property type="component" value="Unassembled WGS sequence"/>
</dbReference>
<reference evidence="2" key="1">
    <citation type="submission" date="2016-10" db="EMBL/GenBank/DDBJ databases">
        <authorList>
            <person name="Varghese N."/>
            <person name="Submissions S."/>
        </authorList>
    </citation>
    <scope>NUCLEOTIDE SEQUENCE [LARGE SCALE GENOMIC DNA]</scope>
    <source>
        <strain evidence="2">DSM 16471</strain>
    </source>
</reference>
<evidence type="ECO:0000313" key="2">
    <source>
        <dbReference type="Proteomes" id="UP000198990"/>
    </source>
</evidence>
<organism evidence="1 2">
    <name type="scientific">Maribacter orientalis</name>
    <dbReference type="NCBI Taxonomy" id="228957"/>
    <lineage>
        <taxon>Bacteria</taxon>
        <taxon>Pseudomonadati</taxon>
        <taxon>Bacteroidota</taxon>
        <taxon>Flavobacteriia</taxon>
        <taxon>Flavobacteriales</taxon>
        <taxon>Flavobacteriaceae</taxon>
        <taxon>Maribacter</taxon>
    </lineage>
</organism>
<protein>
    <submittedName>
        <fullName evidence="1">Uncharacterized protein</fullName>
    </submittedName>
</protein>
<name>A0A1H7L5Q2_9FLAO</name>
<dbReference type="EMBL" id="FNZN01000002">
    <property type="protein sequence ID" value="SEK94036.1"/>
    <property type="molecule type" value="Genomic_DNA"/>
</dbReference>
<gene>
    <name evidence="1" type="ORF">SAMN04488008_102478</name>
</gene>
<evidence type="ECO:0000313" key="1">
    <source>
        <dbReference type="EMBL" id="SEK94036.1"/>
    </source>
</evidence>
<accession>A0A1H7L5Q2</accession>